<organism evidence="1 2">
    <name type="scientific">Athelia psychrophila</name>
    <dbReference type="NCBI Taxonomy" id="1759441"/>
    <lineage>
        <taxon>Eukaryota</taxon>
        <taxon>Fungi</taxon>
        <taxon>Dikarya</taxon>
        <taxon>Basidiomycota</taxon>
        <taxon>Agaricomycotina</taxon>
        <taxon>Agaricomycetes</taxon>
        <taxon>Agaricomycetidae</taxon>
        <taxon>Atheliales</taxon>
        <taxon>Atheliaceae</taxon>
        <taxon>Athelia</taxon>
    </lineage>
</organism>
<reference evidence="1 2" key="1">
    <citation type="journal article" date="2016" name="Mol. Biol. Evol.">
        <title>Comparative Genomics of Early-Diverging Mushroom-Forming Fungi Provides Insights into the Origins of Lignocellulose Decay Capabilities.</title>
        <authorList>
            <person name="Nagy L.G."/>
            <person name="Riley R."/>
            <person name="Tritt A."/>
            <person name="Adam C."/>
            <person name="Daum C."/>
            <person name="Floudas D."/>
            <person name="Sun H."/>
            <person name="Yadav J.S."/>
            <person name="Pangilinan J."/>
            <person name="Larsson K.H."/>
            <person name="Matsuura K."/>
            <person name="Barry K."/>
            <person name="Labutti K."/>
            <person name="Kuo R."/>
            <person name="Ohm R.A."/>
            <person name="Bhattacharya S.S."/>
            <person name="Shirouzu T."/>
            <person name="Yoshinaga Y."/>
            <person name="Martin F.M."/>
            <person name="Grigoriev I.V."/>
            <person name="Hibbett D.S."/>
        </authorList>
    </citation>
    <scope>NUCLEOTIDE SEQUENCE [LARGE SCALE GENOMIC DNA]</scope>
    <source>
        <strain evidence="1 2">CBS 109695</strain>
    </source>
</reference>
<name>A0A166K4P3_9AGAM</name>
<accession>A0A166K4P3</accession>
<keyword evidence="2" id="KW-1185">Reference proteome</keyword>
<feature type="non-terminal residue" evidence="1">
    <location>
        <position position="73"/>
    </location>
</feature>
<evidence type="ECO:0000313" key="2">
    <source>
        <dbReference type="Proteomes" id="UP000076532"/>
    </source>
</evidence>
<dbReference type="Proteomes" id="UP000076532">
    <property type="component" value="Unassembled WGS sequence"/>
</dbReference>
<sequence>MGKAEGGQVTGWEMWNVWFARLILNSDSAIAMLRSNHMVLVWARLCLRHRVSLSAKRNSREKSGHIIMVSTPI</sequence>
<protein>
    <submittedName>
        <fullName evidence="1">Uncharacterized protein</fullName>
    </submittedName>
</protein>
<gene>
    <name evidence="1" type="ORF">FIBSPDRAFT_860462</name>
</gene>
<dbReference type="AlphaFoldDB" id="A0A166K4P3"/>
<proteinExistence type="predicted"/>
<evidence type="ECO:0000313" key="1">
    <source>
        <dbReference type="EMBL" id="KZP21525.1"/>
    </source>
</evidence>
<dbReference type="EMBL" id="KV417546">
    <property type="protein sequence ID" value="KZP21525.1"/>
    <property type="molecule type" value="Genomic_DNA"/>
</dbReference>